<dbReference type="EMBL" id="JAAIUW010000009">
    <property type="protein sequence ID" value="KAF7816774.1"/>
    <property type="molecule type" value="Genomic_DNA"/>
</dbReference>
<reference evidence="1" key="1">
    <citation type="submission" date="2020-09" db="EMBL/GenBank/DDBJ databases">
        <title>Genome-Enabled Discovery of Anthraquinone Biosynthesis in Senna tora.</title>
        <authorList>
            <person name="Kang S.-H."/>
            <person name="Pandey R.P."/>
            <person name="Lee C.-M."/>
            <person name="Sim J.-S."/>
            <person name="Jeong J.-T."/>
            <person name="Choi B.-S."/>
            <person name="Jung M."/>
            <person name="Ginzburg D."/>
            <person name="Zhao K."/>
            <person name="Won S.Y."/>
            <person name="Oh T.-J."/>
            <person name="Yu Y."/>
            <person name="Kim N.-H."/>
            <person name="Lee O.R."/>
            <person name="Lee T.-H."/>
            <person name="Bashyal P."/>
            <person name="Kim T.-S."/>
            <person name="Lee W.-H."/>
            <person name="Kawkins C."/>
            <person name="Kim C.-K."/>
            <person name="Kim J.S."/>
            <person name="Ahn B.O."/>
            <person name="Rhee S.Y."/>
            <person name="Sohng J.K."/>
        </authorList>
    </citation>
    <scope>NUCLEOTIDE SEQUENCE</scope>
    <source>
        <tissue evidence="1">Leaf</tissue>
    </source>
</reference>
<dbReference type="Proteomes" id="UP000634136">
    <property type="component" value="Unassembled WGS sequence"/>
</dbReference>
<accession>A0A834T707</accession>
<sequence length="28" mass="3131">MGLILGQTYKNDEGKIMISSWLMGMTVI</sequence>
<dbReference type="AlphaFoldDB" id="A0A834T707"/>
<keyword evidence="2" id="KW-1185">Reference proteome</keyword>
<protein>
    <submittedName>
        <fullName evidence="1">Uncharacterized protein</fullName>
    </submittedName>
</protein>
<proteinExistence type="predicted"/>
<organism evidence="1 2">
    <name type="scientific">Senna tora</name>
    <dbReference type="NCBI Taxonomy" id="362788"/>
    <lineage>
        <taxon>Eukaryota</taxon>
        <taxon>Viridiplantae</taxon>
        <taxon>Streptophyta</taxon>
        <taxon>Embryophyta</taxon>
        <taxon>Tracheophyta</taxon>
        <taxon>Spermatophyta</taxon>
        <taxon>Magnoliopsida</taxon>
        <taxon>eudicotyledons</taxon>
        <taxon>Gunneridae</taxon>
        <taxon>Pentapetalae</taxon>
        <taxon>rosids</taxon>
        <taxon>fabids</taxon>
        <taxon>Fabales</taxon>
        <taxon>Fabaceae</taxon>
        <taxon>Caesalpinioideae</taxon>
        <taxon>Cassia clade</taxon>
        <taxon>Senna</taxon>
    </lineage>
</organism>
<gene>
    <name evidence="1" type="ORF">G2W53_030743</name>
</gene>
<comment type="caution">
    <text evidence="1">The sequence shown here is derived from an EMBL/GenBank/DDBJ whole genome shotgun (WGS) entry which is preliminary data.</text>
</comment>
<evidence type="ECO:0000313" key="1">
    <source>
        <dbReference type="EMBL" id="KAF7816774.1"/>
    </source>
</evidence>
<evidence type="ECO:0000313" key="2">
    <source>
        <dbReference type="Proteomes" id="UP000634136"/>
    </source>
</evidence>
<name>A0A834T707_9FABA</name>